<feature type="transmembrane region" description="Helical" evidence="1">
    <location>
        <begin position="86"/>
        <end position="108"/>
    </location>
</feature>
<accession>A0A4Y2Q5I7</accession>
<evidence type="ECO:0000256" key="1">
    <source>
        <dbReference type="SAM" id="Phobius"/>
    </source>
</evidence>
<evidence type="ECO:0000313" key="3">
    <source>
        <dbReference type="Proteomes" id="UP000499080"/>
    </source>
</evidence>
<reference evidence="2 3" key="1">
    <citation type="journal article" date="2019" name="Sci. Rep.">
        <title>Orb-weaving spider Araneus ventricosus genome elucidates the spidroin gene catalogue.</title>
        <authorList>
            <person name="Kono N."/>
            <person name="Nakamura H."/>
            <person name="Ohtoshi R."/>
            <person name="Moran D.A.P."/>
            <person name="Shinohara A."/>
            <person name="Yoshida Y."/>
            <person name="Fujiwara M."/>
            <person name="Mori M."/>
            <person name="Tomita M."/>
            <person name="Arakawa K."/>
        </authorList>
    </citation>
    <scope>NUCLEOTIDE SEQUENCE [LARGE SCALE GENOMIC DNA]</scope>
</reference>
<organism evidence="2 3">
    <name type="scientific">Araneus ventricosus</name>
    <name type="common">Orbweaver spider</name>
    <name type="synonym">Epeira ventricosa</name>
    <dbReference type="NCBI Taxonomy" id="182803"/>
    <lineage>
        <taxon>Eukaryota</taxon>
        <taxon>Metazoa</taxon>
        <taxon>Ecdysozoa</taxon>
        <taxon>Arthropoda</taxon>
        <taxon>Chelicerata</taxon>
        <taxon>Arachnida</taxon>
        <taxon>Araneae</taxon>
        <taxon>Araneomorphae</taxon>
        <taxon>Entelegynae</taxon>
        <taxon>Araneoidea</taxon>
        <taxon>Araneidae</taxon>
        <taxon>Araneus</taxon>
    </lineage>
</organism>
<name>A0A4Y2Q5I7_ARAVE</name>
<evidence type="ECO:0000313" key="2">
    <source>
        <dbReference type="EMBL" id="GBN58839.1"/>
    </source>
</evidence>
<protein>
    <submittedName>
        <fullName evidence="2">Uncharacterized protein</fullName>
    </submittedName>
</protein>
<keyword evidence="1" id="KW-0472">Membrane</keyword>
<comment type="caution">
    <text evidence="2">The sequence shown here is derived from an EMBL/GenBank/DDBJ whole genome shotgun (WGS) entry which is preliminary data.</text>
</comment>
<gene>
    <name evidence="2" type="ORF">AVEN_20844_1</name>
</gene>
<dbReference type="Proteomes" id="UP000499080">
    <property type="component" value="Unassembled WGS sequence"/>
</dbReference>
<keyword evidence="3" id="KW-1185">Reference proteome</keyword>
<dbReference type="AlphaFoldDB" id="A0A4Y2Q5I7"/>
<proteinExistence type="predicted"/>
<dbReference type="EMBL" id="BGPR01013008">
    <property type="protein sequence ID" value="GBN58839.1"/>
    <property type="molecule type" value="Genomic_DNA"/>
</dbReference>
<keyword evidence="1" id="KW-1133">Transmembrane helix</keyword>
<keyword evidence="1" id="KW-0812">Transmembrane</keyword>
<sequence length="110" mass="12751">MGLEMDNNGIDELVEEHIQELTTKELMELRSVSQQEVVEESLSEEEQVTAKQRPSAAIREILKVWETVASSHSLIRQSYHCFISSILIRQWLAALQIYLMIILCRIFGKF</sequence>